<dbReference type="PANTHER" id="PTHR37832">
    <property type="entry name" value="BLL2683 PROTEIN"/>
    <property type="match status" value="1"/>
</dbReference>
<dbReference type="EMBL" id="JADIMR010000098">
    <property type="protein sequence ID" value="MBO8447389.1"/>
    <property type="molecule type" value="Genomic_DNA"/>
</dbReference>
<dbReference type="SUPFAM" id="SSF54909">
    <property type="entry name" value="Dimeric alpha+beta barrel"/>
    <property type="match status" value="1"/>
</dbReference>
<organism evidence="2 3">
    <name type="scientific">Candidatus Enterocola intestinipullorum</name>
    <dbReference type="NCBI Taxonomy" id="2840783"/>
    <lineage>
        <taxon>Bacteria</taxon>
        <taxon>Pseudomonadati</taxon>
        <taxon>Bacteroidota</taxon>
        <taxon>Bacteroidia</taxon>
        <taxon>Bacteroidales</taxon>
        <taxon>Candidatus Enterocola</taxon>
    </lineage>
</organism>
<evidence type="ECO:0000313" key="3">
    <source>
        <dbReference type="Proteomes" id="UP000823637"/>
    </source>
</evidence>
<dbReference type="PROSITE" id="PS51502">
    <property type="entry name" value="S_R_A_B_BARREL"/>
    <property type="match status" value="1"/>
</dbReference>
<dbReference type="SMART" id="SM00886">
    <property type="entry name" value="Dabb"/>
    <property type="match status" value="1"/>
</dbReference>
<dbReference type="PANTHER" id="PTHR37832:SF1">
    <property type="entry name" value="STRESS-RESPONSE A_B BARREL DOMAIN-CONTAINING PROTEIN"/>
    <property type="match status" value="1"/>
</dbReference>
<dbReference type="AlphaFoldDB" id="A0A9D9HDZ6"/>
<reference evidence="2" key="2">
    <citation type="journal article" date="2021" name="PeerJ">
        <title>Extensive microbial diversity within the chicken gut microbiome revealed by metagenomics and culture.</title>
        <authorList>
            <person name="Gilroy R."/>
            <person name="Ravi A."/>
            <person name="Getino M."/>
            <person name="Pursley I."/>
            <person name="Horton D.L."/>
            <person name="Alikhan N.F."/>
            <person name="Baker D."/>
            <person name="Gharbi K."/>
            <person name="Hall N."/>
            <person name="Watson M."/>
            <person name="Adriaenssens E.M."/>
            <person name="Foster-Nyarko E."/>
            <person name="Jarju S."/>
            <person name="Secka A."/>
            <person name="Antonio M."/>
            <person name="Oren A."/>
            <person name="Chaudhuri R.R."/>
            <person name="La Ragione R."/>
            <person name="Hildebrand F."/>
            <person name="Pallen M.J."/>
        </authorList>
    </citation>
    <scope>NUCLEOTIDE SEQUENCE</scope>
    <source>
        <strain evidence="2">D3-1215</strain>
    </source>
</reference>
<feature type="domain" description="Stress-response A/B barrel" evidence="1">
    <location>
        <begin position="2"/>
        <end position="99"/>
    </location>
</feature>
<evidence type="ECO:0000313" key="2">
    <source>
        <dbReference type="EMBL" id="MBO8447389.1"/>
    </source>
</evidence>
<accession>A0A9D9HDZ6</accession>
<gene>
    <name evidence="2" type="ORF">IAC32_06560</name>
</gene>
<proteinExistence type="predicted"/>
<dbReference type="Proteomes" id="UP000823637">
    <property type="component" value="Unassembled WGS sequence"/>
</dbReference>
<dbReference type="InterPro" id="IPR013097">
    <property type="entry name" value="Dabb"/>
</dbReference>
<dbReference type="InterPro" id="IPR011008">
    <property type="entry name" value="Dimeric_a/b-barrel"/>
</dbReference>
<evidence type="ECO:0000259" key="1">
    <source>
        <dbReference type="PROSITE" id="PS51502"/>
    </source>
</evidence>
<sequence>MIRHIVMWQLKDEAEGKSKQENAVIIKNSLEALCGIVPELRSIKVGINMPGTPENNYDVVLNCTLDDLDALSAYQVNPDHQKVVAYIVKVVSARVCVDYEE</sequence>
<dbReference type="Gene3D" id="3.30.70.100">
    <property type="match status" value="1"/>
</dbReference>
<protein>
    <submittedName>
        <fullName evidence="2">Dabb family protein</fullName>
    </submittedName>
</protein>
<comment type="caution">
    <text evidence="2">The sequence shown here is derived from an EMBL/GenBank/DDBJ whole genome shotgun (WGS) entry which is preliminary data.</text>
</comment>
<reference evidence="2" key="1">
    <citation type="submission" date="2020-10" db="EMBL/GenBank/DDBJ databases">
        <authorList>
            <person name="Gilroy R."/>
        </authorList>
    </citation>
    <scope>NUCLEOTIDE SEQUENCE</scope>
    <source>
        <strain evidence="2">D3-1215</strain>
    </source>
</reference>
<name>A0A9D9HDZ6_9BACT</name>
<dbReference type="Pfam" id="PF07876">
    <property type="entry name" value="Dabb"/>
    <property type="match status" value="1"/>
</dbReference>